<evidence type="ECO:0000313" key="6">
    <source>
        <dbReference type="Proteomes" id="UP000677054"/>
    </source>
</evidence>
<dbReference type="InterPro" id="IPR002048">
    <property type="entry name" value="EF_hand_dom"/>
</dbReference>
<dbReference type="PRINTS" id="PR00450">
    <property type="entry name" value="RECOVERIN"/>
</dbReference>
<feature type="domain" description="EF-hand" evidence="4">
    <location>
        <begin position="31"/>
        <end position="66"/>
    </location>
</feature>
<dbReference type="GO" id="GO:0005509">
    <property type="term" value="F:calcium ion binding"/>
    <property type="evidence" value="ECO:0007669"/>
    <property type="project" value="InterPro"/>
</dbReference>
<keyword evidence="6" id="KW-1185">Reference proteome</keyword>
<dbReference type="PROSITE" id="PS00018">
    <property type="entry name" value="EF_HAND_1"/>
    <property type="match status" value="1"/>
</dbReference>
<keyword evidence="1" id="KW-0479">Metal-binding</keyword>
<dbReference type="AlphaFoldDB" id="A0A7R9FR11"/>
<dbReference type="Gene3D" id="1.10.238.10">
    <property type="entry name" value="EF-hand"/>
    <property type="match status" value="1"/>
</dbReference>
<keyword evidence="3" id="KW-0106">Calcium</keyword>
<name>A0A7R9FR11_9CRUS</name>
<reference evidence="5" key="1">
    <citation type="submission" date="2020-11" db="EMBL/GenBank/DDBJ databases">
        <authorList>
            <person name="Tran Van P."/>
        </authorList>
    </citation>
    <scope>NUCLEOTIDE SEQUENCE</scope>
</reference>
<accession>A0A7R9FR11</accession>
<dbReference type="Proteomes" id="UP000677054">
    <property type="component" value="Unassembled WGS sequence"/>
</dbReference>
<dbReference type="PROSITE" id="PS50222">
    <property type="entry name" value="EF_HAND_2"/>
    <property type="match status" value="2"/>
</dbReference>
<dbReference type="Pfam" id="PF13833">
    <property type="entry name" value="EF-hand_8"/>
    <property type="match status" value="1"/>
</dbReference>
<dbReference type="SMART" id="SM00054">
    <property type="entry name" value="EFh"/>
    <property type="match status" value="2"/>
</dbReference>
<dbReference type="PANTHER" id="PTHR23055:SF82">
    <property type="entry name" value="KV CHANNEL-INTERACTING PROTEIN 1"/>
    <property type="match status" value="1"/>
</dbReference>
<dbReference type="GO" id="GO:1901379">
    <property type="term" value="P:regulation of potassium ion transmembrane transport"/>
    <property type="evidence" value="ECO:0007669"/>
    <property type="project" value="TreeGrafter"/>
</dbReference>
<evidence type="ECO:0000256" key="3">
    <source>
        <dbReference type="ARBA" id="ARBA00022837"/>
    </source>
</evidence>
<dbReference type="InterPro" id="IPR011992">
    <property type="entry name" value="EF-hand-dom_pair"/>
</dbReference>
<dbReference type="GO" id="GO:0044325">
    <property type="term" value="F:transmembrane transporter binding"/>
    <property type="evidence" value="ECO:0007669"/>
    <property type="project" value="TreeGrafter"/>
</dbReference>
<feature type="domain" description="EF-hand" evidence="4">
    <location>
        <begin position="67"/>
        <end position="102"/>
    </location>
</feature>
<keyword evidence="2" id="KW-0677">Repeat</keyword>
<dbReference type="PANTHER" id="PTHR23055">
    <property type="entry name" value="CALCIUM BINDING PROTEINS"/>
    <property type="match status" value="1"/>
</dbReference>
<dbReference type="InterPro" id="IPR018247">
    <property type="entry name" value="EF_Hand_1_Ca_BS"/>
</dbReference>
<protein>
    <recommendedName>
        <fullName evidence="4">EF-hand domain-containing protein</fullName>
    </recommendedName>
</protein>
<dbReference type="SUPFAM" id="SSF47473">
    <property type="entry name" value="EF-hand"/>
    <property type="match status" value="1"/>
</dbReference>
<gene>
    <name evidence="5" type="ORF">DSTB1V02_LOCUS11300</name>
</gene>
<dbReference type="OrthoDB" id="191686at2759"/>
<dbReference type="EMBL" id="CAJPEV010003617">
    <property type="protein sequence ID" value="CAG0900162.1"/>
    <property type="molecule type" value="Genomic_DNA"/>
</dbReference>
<dbReference type="InterPro" id="IPR028846">
    <property type="entry name" value="Recoverin"/>
</dbReference>
<evidence type="ECO:0000259" key="4">
    <source>
        <dbReference type="PROSITE" id="PS50222"/>
    </source>
</evidence>
<dbReference type="CDD" id="cd00051">
    <property type="entry name" value="EFh"/>
    <property type="match status" value="1"/>
</dbReference>
<dbReference type="EMBL" id="LR903134">
    <property type="protein sequence ID" value="CAD7251534.1"/>
    <property type="molecule type" value="Genomic_DNA"/>
</dbReference>
<organism evidence="5">
    <name type="scientific">Darwinula stevensoni</name>
    <dbReference type="NCBI Taxonomy" id="69355"/>
    <lineage>
        <taxon>Eukaryota</taxon>
        <taxon>Metazoa</taxon>
        <taxon>Ecdysozoa</taxon>
        <taxon>Arthropoda</taxon>
        <taxon>Crustacea</taxon>
        <taxon>Oligostraca</taxon>
        <taxon>Ostracoda</taxon>
        <taxon>Podocopa</taxon>
        <taxon>Podocopida</taxon>
        <taxon>Darwinulocopina</taxon>
        <taxon>Darwinuloidea</taxon>
        <taxon>Darwinulidae</taxon>
        <taxon>Darwinula</taxon>
    </lineage>
</organism>
<evidence type="ECO:0000313" key="5">
    <source>
        <dbReference type="EMBL" id="CAD7251534.1"/>
    </source>
</evidence>
<evidence type="ECO:0000256" key="2">
    <source>
        <dbReference type="ARBA" id="ARBA00022737"/>
    </source>
</evidence>
<dbReference type="GO" id="GO:0015459">
    <property type="term" value="F:potassium channel regulator activity"/>
    <property type="evidence" value="ECO:0007669"/>
    <property type="project" value="TreeGrafter"/>
</dbReference>
<dbReference type="GO" id="GO:0008076">
    <property type="term" value="C:voltage-gated potassium channel complex"/>
    <property type="evidence" value="ECO:0007669"/>
    <property type="project" value="TreeGrafter"/>
</dbReference>
<evidence type="ECO:0000256" key="1">
    <source>
        <dbReference type="ARBA" id="ARBA00022723"/>
    </source>
</evidence>
<proteinExistence type="predicted"/>
<sequence>MLGFKAECPSGVAREDTFRQVYAQFFPPEANPKPFARLLFHAIDTSQAGHITFEDFALTMSTLCRGETSEKLRWAFSIYDQDRDGRISKLEFLNVVLAVYALLGPRVDPPVDDWSIVDKAEHAFRVRIPDFHISFLFR</sequence>